<proteinExistence type="predicted"/>
<name>A0A6A7AX61_9PLEO</name>
<dbReference type="Proteomes" id="UP000799423">
    <property type="component" value="Unassembled WGS sequence"/>
</dbReference>
<evidence type="ECO:0000313" key="3">
    <source>
        <dbReference type="Proteomes" id="UP000799423"/>
    </source>
</evidence>
<gene>
    <name evidence="2" type="ORF">T440DRAFT_471475</name>
</gene>
<feature type="region of interest" description="Disordered" evidence="1">
    <location>
        <begin position="1"/>
        <end position="63"/>
    </location>
</feature>
<keyword evidence="3" id="KW-1185">Reference proteome</keyword>
<protein>
    <submittedName>
        <fullName evidence="2">Uncharacterized protein</fullName>
    </submittedName>
</protein>
<evidence type="ECO:0000256" key="1">
    <source>
        <dbReference type="SAM" id="MobiDB-lite"/>
    </source>
</evidence>
<dbReference type="AlphaFoldDB" id="A0A6A7AX61"/>
<sequence>MGGGEEVGKGEKVLEEDAVPDPQALREAADQVAVARKQEDAQREKKKPRKLEVRSKQATAASG</sequence>
<feature type="compositionally biased region" description="Basic and acidic residues" evidence="1">
    <location>
        <begin position="1"/>
        <end position="15"/>
    </location>
</feature>
<dbReference type="OrthoDB" id="4158987at2759"/>
<organism evidence="2 3">
    <name type="scientific">Plenodomus tracheiphilus IPT5</name>
    <dbReference type="NCBI Taxonomy" id="1408161"/>
    <lineage>
        <taxon>Eukaryota</taxon>
        <taxon>Fungi</taxon>
        <taxon>Dikarya</taxon>
        <taxon>Ascomycota</taxon>
        <taxon>Pezizomycotina</taxon>
        <taxon>Dothideomycetes</taxon>
        <taxon>Pleosporomycetidae</taxon>
        <taxon>Pleosporales</taxon>
        <taxon>Pleosporineae</taxon>
        <taxon>Leptosphaeriaceae</taxon>
        <taxon>Plenodomus</taxon>
    </lineage>
</organism>
<evidence type="ECO:0000313" key="2">
    <source>
        <dbReference type="EMBL" id="KAF2846957.1"/>
    </source>
</evidence>
<reference evidence="2" key="1">
    <citation type="submission" date="2020-01" db="EMBL/GenBank/DDBJ databases">
        <authorList>
            <consortium name="DOE Joint Genome Institute"/>
            <person name="Haridas S."/>
            <person name="Albert R."/>
            <person name="Binder M."/>
            <person name="Bloem J."/>
            <person name="Labutti K."/>
            <person name="Salamov A."/>
            <person name="Andreopoulos B."/>
            <person name="Baker S.E."/>
            <person name="Barry K."/>
            <person name="Bills G."/>
            <person name="Bluhm B.H."/>
            <person name="Cannon C."/>
            <person name="Castanera R."/>
            <person name="Culley D.E."/>
            <person name="Daum C."/>
            <person name="Ezra D."/>
            <person name="Gonzalez J.B."/>
            <person name="Henrissat B."/>
            <person name="Kuo A."/>
            <person name="Liang C."/>
            <person name="Lipzen A."/>
            <person name="Lutzoni F."/>
            <person name="Magnuson J."/>
            <person name="Mondo S."/>
            <person name="Nolan M."/>
            <person name="Ohm R."/>
            <person name="Pangilinan J."/>
            <person name="Park H.-J."/>
            <person name="Ramirez L."/>
            <person name="Alfaro M."/>
            <person name="Sun H."/>
            <person name="Tritt A."/>
            <person name="Yoshinaga Y."/>
            <person name="Zwiers L.-H."/>
            <person name="Turgeon B.G."/>
            <person name="Goodwin S.B."/>
            <person name="Spatafora J.W."/>
            <person name="Crous P.W."/>
            <person name="Grigoriev I.V."/>
        </authorList>
    </citation>
    <scope>NUCLEOTIDE SEQUENCE</scope>
    <source>
        <strain evidence="2">IPT5</strain>
    </source>
</reference>
<accession>A0A6A7AX61</accession>
<dbReference type="EMBL" id="MU006330">
    <property type="protein sequence ID" value="KAF2846957.1"/>
    <property type="molecule type" value="Genomic_DNA"/>
</dbReference>